<keyword evidence="2" id="KW-1185">Reference proteome</keyword>
<organism evidence="1 2">
    <name type="scientific">Stylosanthes scabra</name>
    <dbReference type="NCBI Taxonomy" id="79078"/>
    <lineage>
        <taxon>Eukaryota</taxon>
        <taxon>Viridiplantae</taxon>
        <taxon>Streptophyta</taxon>
        <taxon>Embryophyta</taxon>
        <taxon>Tracheophyta</taxon>
        <taxon>Spermatophyta</taxon>
        <taxon>Magnoliopsida</taxon>
        <taxon>eudicotyledons</taxon>
        <taxon>Gunneridae</taxon>
        <taxon>Pentapetalae</taxon>
        <taxon>rosids</taxon>
        <taxon>fabids</taxon>
        <taxon>Fabales</taxon>
        <taxon>Fabaceae</taxon>
        <taxon>Papilionoideae</taxon>
        <taxon>50 kb inversion clade</taxon>
        <taxon>dalbergioids sensu lato</taxon>
        <taxon>Dalbergieae</taxon>
        <taxon>Pterocarpus clade</taxon>
        <taxon>Stylosanthes</taxon>
    </lineage>
</organism>
<dbReference type="EMBL" id="JASCZI010031839">
    <property type="protein sequence ID" value="MED6127525.1"/>
    <property type="molecule type" value="Genomic_DNA"/>
</dbReference>
<proteinExistence type="predicted"/>
<dbReference type="Proteomes" id="UP001341840">
    <property type="component" value="Unassembled WGS sequence"/>
</dbReference>
<dbReference type="PANTHER" id="PTHR37079">
    <property type="entry name" value="SERINE/THREONINE-PROTEIN KINASE ATM"/>
    <property type="match status" value="1"/>
</dbReference>
<dbReference type="PANTHER" id="PTHR37079:SF4">
    <property type="entry name" value="SERINE_THREONINE-PROTEIN KINASE ATM"/>
    <property type="match status" value="1"/>
</dbReference>
<accession>A0ABU6RU26</accession>
<dbReference type="InterPro" id="IPR038980">
    <property type="entry name" value="ATM_plant"/>
</dbReference>
<name>A0ABU6RU26_9FABA</name>
<evidence type="ECO:0000313" key="1">
    <source>
        <dbReference type="EMBL" id="MED6127525.1"/>
    </source>
</evidence>
<protein>
    <submittedName>
        <fullName evidence="1">Uncharacterized protein</fullName>
    </submittedName>
</protein>
<comment type="caution">
    <text evidence="1">The sequence shown here is derived from an EMBL/GenBank/DDBJ whole genome shotgun (WGS) entry which is preliminary data.</text>
</comment>
<sequence length="183" mass="20415">MAISSMPSSNLNEFVSGWQLIWSTLVHALPIFSNILPLVDAALVLLSYITSNENKKEAKLFGNVESMAMLTADLRDSLHLRKNLLRAILSDLNLKGCSLLDERMVFLLPSAMYALCAGCVPPIQYSKEFPLGYSICNSSETLDDYHKLEDPKHQVLLDFLDCSIEALTKTDKVSKVEVVLHLK</sequence>
<evidence type="ECO:0000313" key="2">
    <source>
        <dbReference type="Proteomes" id="UP001341840"/>
    </source>
</evidence>
<gene>
    <name evidence="1" type="ORF">PIB30_088839</name>
</gene>
<reference evidence="1 2" key="1">
    <citation type="journal article" date="2023" name="Plants (Basel)">
        <title>Bridging the Gap: Combining Genomics and Transcriptomics Approaches to Understand Stylosanthes scabra, an Orphan Legume from the Brazilian Caatinga.</title>
        <authorList>
            <person name="Ferreira-Neto J.R.C."/>
            <person name="da Silva M.D."/>
            <person name="Binneck E."/>
            <person name="de Melo N.F."/>
            <person name="da Silva R.H."/>
            <person name="de Melo A.L.T.M."/>
            <person name="Pandolfi V."/>
            <person name="Bustamante F.O."/>
            <person name="Brasileiro-Vidal A.C."/>
            <person name="Benko-Iseppon A.M."/>
        </authorList>
    </citation>
    <scope>NUCLEOTIDE SEQUENCE [LARGE SCALE GENOMIC DNA]</scope>
    <source>
        <tissue evidence="1">Leaves</tissue>
    </source>
</reference>